<protein>
    <submittedName>
        <fullName evidence="6">LysR family transcriptional regulator</fullName>
    </submittedName>
</protein>
<dbReference type="PROSITE" id="PS50931">
    <property type="entry name" value="HTH_LYSR"/>
    <property type="match status" value="1"/>
</dbReference>
<dbReference type="EMBL" id="FCOK02000017">
    <property type="protein sequence ID" value="SAL33558.1"/>
    <property type="molecule type" value="Genomic_DNA"/>
</dbReference>
<keyword evidence="4" id="KW-0804">Transcription</keyword>
<organism evidence="6 7">
    <name type="scientific">Caballeronia udeis</name>
    <dbReference type="NCBI Taxonomy" id="1232866"/>
    <lineage>
        <taxon>Bacteria</taxon>
        <taxon>Pseudomonadati</taxon>
        <taxon>Pseudomonadota</taxon>
        <taxon>Betaproteobacteria</taxon>
        <taxon>Burkholderiales</taxon>
        <taxon>Burkholderiaceae</taxon>
        <taxon>Caballeronia</taxon>
    </lineage>
</organism>
<evidence type="ECO:0000256" key="2">
    <source>
        <dbReference type="ARBA" id="ARBA00023015"/>
    </source>
</evidence>
<dbReference type="SUPFAM" id="SSF46785">
    <property type="entry name" value="Winged helix' DNA-binding domain"/>
    <property type="match status" value="1"/>
</dbReference>
<dbReference type="Gene3D" id="1.10.10.10">
    <property type="entry name" value="Winged helix-like DNA-binding domain superfamily/Winged helix DNA-binding domain"/>
    <property type="match status" value="1"/>
</dbReference>
<dbReference type="AlphaFoldDB" id="A0A158GN56"/>
<gene>
    <name evidence="6" type="ORF">AWB69_03008</name>
</gene>
<evidence type="ECO:0000256" key="4">
    <source>
        <dbReference type="ARBA" id="ARBA00023163"/>
    </source>
</evidence>
<dbReference type="Proteomes" id="UP000054683">
    <property type="component" value="Unassembled WGS sequence"/>
</dbReference>
<dbReference type="PANTHER" id="PTHR30537">
    <property type="entry name" value="HTH-TYPE TRANSCRIPTIONAL REGULATOR"/>
    <property type="match status" value="1"/>
</dbReference>
<dbReference type="InterPro" id="IPR005119">
    <property type="entry name" value="LysR_subst-bd"/>
</dbReference>
<sequence length="309" mass="33986">MTETEPSWDLYRTFLGVVREGSLSAAARALGLTQPTVGRHVDALEQIMGYALFIRTQQGLSPTQEALALKPFAEALESNSAALLRAASSQGVGVRGTIRITASDVISVEVLPPIITALHAAYPELVIELMPSNRIEDLLQREADIAVRMQRPSQGVLIARRIGDVELGLHAHKRYLERRGKPGNIDDLANHALIGFDKETAFIRSMKPQLPEIRREMMALRTDSDLASLAMLRAGFGVGMCQVGLARRDPDLIRLFPKKISLRLDTWLAMHEDLRDNPSCKVAFAALAKGLDEYVHSAYGKGLFLNLSP</sequence>
<dbReference type="OrthoDB" id="9072091at2"/>
<evidence type="ECO:0000256" key="3">
    <source>
        <dbReference type="ARBA" id="ARBA00023125"/>
    </source>
</evidence>
<dbReference type="GO" id="GO:0003700">
    <property type="term" value="F:DNA-binding transcription factor activity"/>
    <property type="evidence" value="ECO:0007669"/>
    <property type="project" value="InterPro"/>
</dbReference>
<dbReference type="Gene3D" id="3.40.190.290">
    <property type="match status" value="1"/>
</dbReference>
<evidence type="ECO:0000256" key="1">
    <source>
        <dbReference type="ARBA" id="ARBA00009437"/>
    </source>
</evidence>
<dbReference type="InterPro" id="IPR058163">
    <property type="entry name" value="LysR-type_TF_proteobact-type"/>
</dbReference>
<dbReference type="PANTHER" id="PTHR30537:SF3">
    <property type="entry name" value="TRANSCRIPTIONAL REGULATORY PROTEIN"/>
    <property type="match status" value="1"/>
</dbReference>
<keyword evidence="3" id="KW-0238">DNA-binding</keyword>
<dbReference type="GO" id="GO:0006351">
    <property type="term" value="P:DNA-templated transcription"/>
    <property type="evidence" value="ECO:0007669"/>
    <property type="project" value="TreeGrafter"/>
</dbReference>
<dbReference type="Pfam" id="PF00126">
    <property type="entry name" value="HTH_1"/>
    <property type="match status" value="1"/>
</dbReference>
<evidence type="ECO:0000313" key="6">
    <source>
        <dbReference type="EMBL" id="SAL33558.1"/>
    </source>
</evidence>
<comment type="similarity">
    <text evidence="1">Belongs to the LysR transcriptional regulatory family.</text>
</comment>
<dbReference type="InterPro" id="IPR036388">
    <property type="entry name" value="WH-like_DNA-bd_sf"/>
</dbReference>
<dbReference type="GO" id="GO:0043565">
    <property type="term" value="F:sequence-specific DNA binding"/>
    <property type="evidence" value="ECO:0007669"/>
    <property type="project" value="TreeGrafter"/>
</dbReference>
<proteinExistence type="inferred from homology"/>
<dbReference type="PRINTS" id="PR00039">
    <property type="entry name" value="HTHLYSR"/>
</dbReference>
<keyword evidence="2" id="KW-0805">Transcription regulation</keyword>
<dbReference type="InterPro" id="IPR000847">
    <property type="entry name" value="LysR_HTH_N"/>
</dbReference>
<dbReference type="RefSeq" id="WP_062085817.1">
    <property type="nucleotide sequence ID" value="NZ_FCOK02000017.1"/>
</dbReference>
<evidence type="ECO:0000313" key="7">
    <source>
        <dbReference type="Proteomes" id="UP000054683"/>
    </source>
</evidence>
<reference evidence="6 7" key="1">
    <citation type="submission" date="2016-01" db="EMBL/GenBank/DDBJ databases">
        <authorList>
            <person name="Oliw E.H."/>
        </authorList>
    </citation>
    <scope>NUCLEOTIDE SEQUENCE [LARGE SCALE GENOMIC DNA]</scope>
    <source>
        <strain evidence="6">LMG 27134</strain>
    </source>
</reference>
<feature type="domain" description="HTH lysR-type" evidence="5">
    <location>
        <begin position="6"/>
        <end position="63"/>
    </location>
</feature>
<evidence type="ECO:0000259" key="5">
    <source>
        <dbReference type="PROSITE" id="PS50931"/>
    </source>
</evidence>
<accession>A0A158GN56</accession>
<dbReference type="InterPro" id="IPR036390">
    <property type="entry name" value="WH_DNA-bd_sf"/>
</dbReference>
<dbReference type="Pfam" id="PF03466">
    <property type="entry name" value="LysR_substrate"/>
    <property type="match status" value="1"/>
</dbReference>
<name>A0A158GN56_9BURK</name>
<dbReference type="SUPFAM" id="SSF53850">
    <property type="entry name" value="Periplasmic binding protein-like II"/>
    <property type="match status" value="1"/>
</dbReference>